<evidence type="ECO:0000313" key="1">
    <source>
        <dbReference type="EMBL" id="KAK7349873.1"/>
    </source>
</evidence>
<evidence type="ECO:0000313" key="2">
    <source>
        <dbReference type="Proteomes" id="UP001367508"/>
    </source>
</evidence>
<keyword evidence="2" id="KW-1185">Reference proteome</keyword>
<proteinExistence type="predicted"/>
<name>A0AAN9MDH2_CANGL</name>
<dbReference type="AlphaFoldDB" id="A0AAN9MDH2"/>
<gene>
    <name evidence="1" type="ORF">VNO77_07674</name>
</gene>
<dbReference type="Proteomes" id="UP001367508">
    <property type="component" value="Unassembled WGS sequence"/>
</dbReference>
<dbReference type="EMBL" id="JAYMYQ010000002">
    <property type="protein sequence ID" value="KAK7349873.1"/>
    <property type="molecule type" value="Genomic_DNA"/>
</dbReference>
<protein>
    <submittedName>
        <fullName evidence="1">Uncharacterized protein</fullName>
    </submittedName>
</protein>
<reference evidence="1 2" key="1">
    <citation type="submission" date="2024-01" db="EMBL/GenBank/DDBJ databases">
        <title>The genomes of 5 underutilized Papilionoideae crops provide insights into root nodulation and disease resistanc.</title>
        <authorList>
            <person name="Jiang F."/>
        </authorList>
    </citation>
    <scope>NUCLEOTIDE SEQUENCE [LARGE SCALE GENOMIC DNA]</scope>
    <source>
        <strain evidence="1">LVBAO_FW01</strain>
        <tissue evidence="1">Leaves</tissue>
    </source>
</reference>
<comment type="caution">
    <text evidence="1">The sequence shown here is derived from an EMBL/GenBank/DDBJ whole genome shotgun (WGS) entry which is preliminary data.</text>
</comment>
<sequence length="135" mass="15123">MIAAAGWLVDVCHNMCNPFVYFKEEEANHSGKDNESNIACKGTISFTVSVQVLNTKRLRYIGFAFREIKHEFAKEKGPTKMQFHANNFSKSENKVMWECEALQDMAPKGGIKRGVGVKKRVVCWAAVFCLTNGGT</sequence>
<accession>A0AAN9MDH2</accession>
<organism evidence="1 2">
    <name type="scientific">Canavalia gladiata</name>
    <name type="common">Sword bean</name>
    <name type="synonym">Dolichos gladiatus</name>
    <dbReference type="NCBI Taxonomy" id="3824"/>
    <lineage>
        <taxon>Eukaryota</taxon>
        <taxon>Viridiplantae</taxon>
        <taxon>Streptophyta</taxon>
        <taxon>Embryophyta</taxon>
        <taxon>Tracheophyta</taxon>
        <taxon>Spermatophyta</taxon>
        <taxon>Magnoliopsida</taxon>
        <taxon>eudicotyledons</taxon>
        <taxon>Gunneridae</taxon>
        <taxon>Pentapetalae</taxon>
        <taxon>rosids</taxon>
        <taxon>fabids</taxon>
        <taxon>Fabales</taxon>
        <taxon>Fabaceae</taxon>
        <taxon>Papilionoideae</taxon>
        <taxon>50 kb inversion clade</taxon>
        <taxon>NPAAA clade</taxon>
        <taxon>indigoferoid/millettioid clade</taxon>
        <taxon>Phaseoleae</taxon>
        <taxon>Canavalia</taxon>
    </lineage>
</organism>